<organism evidence="1 3">
    <name type="scientific">Anaerostipes hadrus</name>
    <dbReference type="NCBI Taxonomy" id="649756"/>
    <lineage>
        <taxon>Bacteria</taxon>
        <taxon>Bacillati</taxon>
        <taxon>Bacillota</taxon>
        <taxon>Clostridia</taxon>
        <taxon>Lachnospirales</taxon>
        <taxon>Lachnospiraceae</taxon>
        <taxon>Anaerostipes</taxon>
    </lineage>
</organism>
<dbReference type="GeneID" id="92740721"/>
<dbReference type="InterPro" id="IPR014986">
    <property type="entry name" value="XkdN-like"/>
</dbReference>
<reference evidence="1 3" key="1">
    <citation type="submission" date="2010-03" db="EMBL/GenBank/DDBJ databases">
        <title>The genome sequence of Clostridiales sp. SSC/2.</title>
        <authorList>
            <consortium name="metaHIT consortium -- http://www.metahit.eu/"/>
            <person name="Pajon A."/>
            <person name="Turner K."/>
            <person name="Parkhill J."/>
            <person name="Duncan S."/>
            <person name="Flint H."/>
        </authorList>
    </citation>
    <scope>NUCLEOTIDE SEQUENCE [LARGE SCALE GENOMIC DNA]</scope>
    <source>
        <strain evidence="1 3">SSC/2</strain>
    </source>
</reference>
<dbReference type="InterPro" id="IPR038559">
    <property type="entry name" value="XkdN-like_sf"/>
</dbReference>
<accession>D4MWG4</accession>
<dbReference type="Proteomes" id="UP001243496">
    <property type="component" value="Chromosome"/>
</dbReference>
<gene>
    <name evidence="1" type="ORF">CL2_29470</name>
    <name evidence="2" type="ORF">RBI15_04915</name>
</gene>
<evidence type="ECO:0000313" key="1">
    <source>
        <dbReference type="EMBL" id="CBL39730.1"/>
    </source>
</evidence>
<dbReference type="AlphaFoldDB" id="D4MWG4"/>
<dbReference type="Proteomes" id="UP000008960">
    <property type="component" value="Chromosome"/>
</dbReference>
<dbReference type="EMBL" id="CP132968">
    <property type="protein sequence ID" value="WMD17438.1"/>
    <property type="molecule type" value="Genomic_DNA"/>
</dbReference>
<dbReference type="EMBL" id="FP929061">
    <property type="protein sequence ID" value="CBL39730.1"/>
    <property type="molecule type" value="Genomic_DNA"/>
</dbReference>
<reference evidence="1 3" key="2">
    <citation type="submission" date="2010-03" db="EMBL/GenBank/DDBJ databases">
        <authorList>
            <person name="Pajon A."/>
        </authorList>
    </citation>
    <scope>NUCLEOTIDE SEQUENCE [LARGE SCALE GENOMIC DNA]</scope>
    <source>
        <strain evidence="1 3">SSC/2</strain>
    </source>
</reference>
<dbReference type="PATRIC" id="fig|245018.3.peg.351"/>
<sequence>MAEKKETNVTVTEDNEMDLITGLLKAAEYKTEVQQPLNITRNGQTLFKFNVRPLSFDEIAQCRKKATTYMANPGGASLPLVEKEVSTADYMAWKIYTATVATDGKKFWDNSALKEGLKKAGHMVMTQNEIIKEVLTAGELEAVSDAIDNLSGGGVSVVDYAKN</sequence>
<protein>
    <submittedName>
        <fullName evidence="1">Phage XkdN-like protein</fullName>
    </submittedName>
</protein>
<dbReference type="RefSeq" id="WP_008393596.1">
    <property type="nucleotide sequence ID" value="NC_021016.1"/>
</dbReference>
<evidence type="ECO:0000313" key="3">
    <source>
        <dbReference type="Proteomes" id="UP000008960"/>
    </source>
</evidence>
<name>D4MWG4_ANAHA</name>
<reference evidence="2" key="3">
    <citation type="submission" date="2023-08" db="EMBL/GenBank/DDBJ databases">
        <title>Complete Genome Sequences of butyrate producing Anaerostipes hadrus strains BA1 and GIF7 isolated from the terminal ileum of a healthy lean male.</title>
        <authorList>
            <person name="Low A."/>
            <person name="Sheludchenko M."/>
            <person name="Cheng H.E."/>
            <person name="Koh X.Q."/>
            <person name="Lee J."/>
        </authorList>
    </citation>
    <scope>NUCLEOTIDE SEQUENCE</scope>
    <source>
        <strain evidence="2">BA1</strain>
    </source>
</reference>
<dbReference type="KEGG" id="bprl:CL2_29470"/>
<dbReference type="Gene3D" id="3.30.2220.30">
    <property type="match status" value="1"/>
</dbReference>
<proteinExistence type="predicted"/>
<dbReference type="Pfam" id="PF08890">
    <property type="entry name" value="Phage_TAC_5"/>
    <property type="match status" value="1"/>
</dbReference>
<evidence type="ECO:0000313" key="2">
    <source>
        <dbReference type="EMBL" id="WMD17438.1"/>
    </source>
</evidence>